<keyword evidence="1" id="KW-1133">Transmembrane helix</keyword>
<feature type="domain" description="YdbS-like PH" evidence="2">
    <location>
        <begin position="166"/>
        <end position="233"/>
    </location>
</feature>
<dbReference type="KEGG" id="rlc:K227x_54640"/>
<dbReference type="Proteomes" id="UP000318538">
    <property type="component" value="Chromosome"/>
</dbReference>
<evidence type="ECO:0000259" key="2">
    <source>
        <dbReference type="Pfam" id="PF03703"/>
    </source>
</evidence>
<keyword evidence="1" id="KW-0812">Transmembrane</keyword>
<name>A0A517NIS6_9BACT</name>
<gene>
    <name evidence="3" type="ORF">K227x_54640</name>
</gene>
<protein>
    <submittedName>
        <fullName evidence="3">Bacterial membrane flanked domain protein</fullName>
    </submittedName>
</protein>
<dbReference type="PANTHER" id="PTHR37938">
    <property type="entry name" value="BLL0215 PROTEIN"/>
    <property type="match status" value="1"/>
</dbReference>
<evidence type="ECO:0000313" key="3">
    <source>
        <dbReference type="EMBL" id="QDT07039.1"/>
    </source>
</evidence>
<dbReference type="RefSeq" id="WP_246146236.1">
    <property type="nucleotide sequence ID" value="NZ_CP036525.1"/>
</dbReference>
<organism evidence="3 4">
    <name type="scientific">Rubripirellula lacrimiformis</name>
    <dbReference type="NCBI Taxonomy" id="1930273"/>
    <lineage>
        <taxon>Bacteria</taxon>
        <taxon>Pseudomonadati</taxon>
        <taxon>Planctomycetota</taxon>
        <taxon>Planctomycetia</taxon>
        <taxon>Pirellulales</taxon>
        <taxon>Pirellulaceae</taxon>
        <taxon>Rubripirellula</taxon>
    </lineage>
</organism>
<feature type="transmembrane region" description="Helical" evidence="1">
    <location>
        <begin position="104"/>
        <end position="130"/>
    </location>
</feature>
<dbReference type="Pfam" id="PF03703">
    <property type="entry name" value="bPH_2"/>
    <property type="match status" value="1"/>
</dbReference>
<proteinExistence type="predicted"/>
<evidence type="ECO:0000313" key="4">
    <source>
        <dbReference type="Proteomes" id="UP000318538"/>
    </source>
</evidence>
<feature type="transmembrane region" description="Helical" evidence="1">
    <location>
        <begin position="142"/>
        <end position="163"/>
    </location>
</feature>
<keyword evidence="1" id="KW-0472">Membrane</keyword>
<reference evidence="3 4" key="1">
    <citation type="submission" date="2019-02" db="EMBL/GenBank/DDBJ databases">
        <title>Deep-cultivation of Planctomycetes and their phenomic and genomic characterization uncovers novel biology.</title>
        <authorList>
            <person name="Wiegand S."/>
            <person name="Jogler M."/>
            <person name="Boedeker C."/>
            <person name="Pinto D."/>
            <person name="Vollmers J."/>
            <person name="Rivas-Marin E."/>
            <person name="Kohn T."/>
            <person name="Peeters S.H."/>
            <person name="Heuer A."/>
            <person name="Rast P."/>
            <person name="Oberbeckmann S."/>
            <person name="Bunk B."/>
            <person name="Jeske O."/>
            <person name="Meyerdierks A."/>
            <person name="Storesund J.E."/>
            <person name="Kallscheuer N."/>
            <person name="Luecker S."/>
            <person name="Lage O.M."/>
            <person name="Pohl T."/>
            <person name="Merkel B.J."/>
            <person name="Hornburger P."/>
            <person name="Mueller R.-W."/>
            <person name="Bruemmer F."/>
            <person name="Labrenz M."/>
            <person name="Spormann A.M."/>
            <person name="Op den Camp H."/>
            <person name="Overmann J."/>
            <person name="Amann R."/>
            <person name="Jetten M.S.M."/>
            <person name="Mascher T."/>
            <person name="Medema M.H."/>
            <person name="Devos D.P."/>
            <person name="Kaster A.-K."/>
            <person name="Ovreas L."/>
            <person name="Rohde M."/>
            <person name="Galperin M.Y."/>
            <person name="Jogler C."/>
        </authorList>
    </citation>
    <scope>NUCLEOTIDE SEQUENCE [LARGE SCALE GENOMIC DNA]</scope>
    <source>
        <strain evidence="3 4">K22_7</strain>
    </source>
</reference>
<dbReference type="AlphaFoldDB" id="A0A517NIS6"/>
<evidence type="ECO:0000256" key="1">
    <source>
        <dbReference type="SAM" id="Phobius"/>
    </source>
</evidence>
<dbReference type="InterPro" id="IPR005182">
    <property type="entry name" value="YdbS-like_PH"/>
</dbReference>
<dbReference type="PANTHER" id="PTHR37938:SF1">
    <property type="entry name" value="BLL0215 PROTEIN"/>
    <property type="match status" value="1"/>
</dbReference>
<keyword evidence="4" id="KW-1185">Reference proteome</keyword>
<accession>A0A517NIS6</accession>
<dbReference type="EMBL" id="CP036525">
    <property type="protein sequence ID" value="QDT07039.1"/>
    <property type="molecule type" value="Genomic_DNA"/>
</dbReference>
<sequence>MACAEPLVTNDPSSPKASLMQVLSAICPYCNHDVDSTIDHLDGPIVCPECRKPFEMEMPTAVVTSVQEVDEKTASGKRLAADPDERTLIKVHPVVLRARPVATLILGMIFLVAAVAMILSITGMAIAGYSLNDTMSLGPASLLTWVSAITLSVEAVVIGYWVLLSRFTTLTVTDDRTIYQRGIVSRETSEVQHDDVRNIQLDQSFMQRLLNVGSVGISSSGQDDLEVVAERLPGPKKIIQLIRENQQ</sequence>